<feature type="region of interest" description="Disordered" evidence="1">
    <location>
        <begin position="1"/>
        <end position="30"/>
    </location>
</feature>
<dbReference type="PANTHER" id="PTHR47169">
    <property type="entry name" value="OS01G0541250 PROTEIN"/>
    <property type="match status" value="1"/>
</dbReference>
<protein>
    <submittedName>
        <fullName evidence="2">Uncharacterized protein</fullName>
    </submittedName>
</protein>
<evidence type="ECO:0000256" key="1">
    <source>
        <dbReference type="SAM" id="MobiDB-lite"/>
    </source>
</evidence>
<organism evidence="2 3">
    <name type="scientific">Phytophthora cactorum</name>
    <dbReference type="NCBI Taxonomy" id="29920"/>
    <lineage>
        <taxon>Eukaryota</taxon>
        <taxon>Sar</taxon>
        <taxon>Stramenopiles</taxon>
        <taxon>Oomycota</taxon>
        <taxon>Peronosporomycetes</taxon>
        <taxon>Peronosporales</taxon>
        <taxon>Peronosporaceae</taxon>
        <taxon>Phytophthora</taxon>
    </lineage>
</organism>
<dbReference type="EMBL" id="JAENGZ010000581">
    <property type="protein sequence ID" value="KAG6956869.1"/>
    <property type="molecule type" value="Genomic_DNA"/>
</dbReference>
<comment type="caution">
    <text evidence="2">The sequence shown here is derived from an EMBL/GenBank/DDBJ whole genome shotgun (WGS) entry which is preliminary data.</text>
</comment>
<accession>A0A8T1UBD8</accession>
<dbReference type="PANTHER" id="PTHR47169:SF2">
    <property type="entry name" value="OS01G0541250 PROTEIN"/>
    <property type="match status" value="1"/>
</dbReference>
<sequence>MRDDPAVKDPTRNDGKNNDAADATADGDAECEEGTVAGRCNVERVPEPVDAICGRQDSSPHDGMVSAGQGQGDDSAVVAAGTTGDEWCSLIKQNRGSKRKNRDDVREKLASVPVEDRAVERRISASGLSRHLISENKMRRVEHALSFIDDTTLYFKPMHNIVYVDEKRLYADRINRRSYLVFDGEGLPPRVWKSKRFVSKTTFLAALARPRYDPYRKQRWNGKVGVWSFTEKWKAKLRRAKQLPVNLFSSRELYESAIALLKSANRGSALLFDSTISSP</sequence>
<evidence type="ECO:0000313" key="2">
    <source>
        <dbReference type="EMBL" id="KAG6956869.1"/>
    </source>
</evidence>
<dbReference type="Proteomes" id="UP000688947">
    <property type="component" value="Unassembled WGS sequence"/>
</dbReference>
<proteinExistence type="predicted"/>
<feature type="region of interest" description="Disordered" evidence="1">
    <location>
        <begin position="51"/>
        <end position="74"/>
    </location>
</feature>
<gene>
    <name evidence="2" type="ORF">JG687_00010342</name>
</gene>
<dbReference type="AlphaFoldDB" id="A0A8T1UBD8"/>
<dbReference type="OrthoDB" id="109411at2759"/>
<feature type="compositionally biased region" description="Basic and acidic residues" evidence="1">
    <location>
        <begin position="1"/>
        <end position="19"/>
    </location>
</feature>
<name>A0A8T1UBD8_9STRA</name>
<dbReference type="VEuPathDB" id="FungiDB:PC110_g17668"/>
<dbReference type="VEuPathDB" id="FungiDB:PC110_g17663"/>
<reference evidence="2" key="1">
    <citation type="submission" date="2021-01" db="EMBL/GenBank/DDBJ databases">
        <title>Phytophthora aleatoria, a newly-described species from Pinus radiata is distinct from Phytophthora cactorum isolates based on comparative genomics.</title>
        <authorList>
            <person name="Mcdougal R."/>
            <person name="Panda P."/>
            <person name="Williams N."/>
            <person name="Studholme D.J."/>
        </authorList>
    </citation>
    <scope>NUCLEOTIDE SEQUENCE</scope>
    <source>
        <strain evidence="2">NZFS 3830</strain>
    </source>
</reference>
<evidence type="ECO:0000313" key="3">
    <source>
        <dbReference type="Proteomes" id="UP000688947"/>
    </source>
</evidence>